<keyword evidence="3" id="KW-1185">Reference proteome</keyword>
<dbReference type="AlphaFoldDB" id="A0A4Y7TEV2"/>
<dbReference type="InterPro" id="IPR032675">
    <property type="entry name" value="LRR_dom_sf"/>
</dbReference>
<comment type="caution">
    <text evidence="2">The sequence shown here is derived from an EMBL/GenBank/DDBJ whole genome shotgun (WGS) entry which is preliminary data.</text>
</comment>
<dbReference type="SUPFAM" id="SSF52047">
    <property type="entry name" value="RNI-like"/>
    <property type="match status" value="1"/>
</dbReference>
<protein>
    <submittedName>
        <fullName evidence="2">Uncharacterized protein</fullName>
    </submittedName>
</protein>
<reference evidence="2 3" key="1">
    <citation type="journal article" date="2019" name="Nat. Ecol. Evol.">
        <title>Megaphylogeny resolves global patterns of mushroom evolution.</title>
        <authorList>
            <person name="Varga T."/>
            <person name="Krizsan K."/>
            <person name="Foldi C."/>
            <person name="Dima B."/>
            <person name="Sanchez-Garcia M."/>
            <person name="Sanchez-Ramirez S."/>
            <person name="Szollosi G.J."/>
            <person name="Szarkandi J.G."/>
            <person name="Papp V."/>
            <person name="Albert L."/>
            <person name="Andreopoulos W."/>
            <person name="Angelini C."/>
            <person name="Antonin V."/>
            <person name="Barry K.W."/>
            <person name="Bougher N.L."/>
            <person name="Buchanan P."/>
            <person name="Buyck B."/>
            <person name="Bense V."/>
            <person name="Catcheside P."/>
            <person name="Chovatia M."/>
            <person name="Cooper J."/>
            <person name="Damon W."/>
            <person name="Desjardin D."/>
            <person name="Finy P."/>
            <person name="Geml J."/>
            <person name="Haridas S."/>
            <person name="Hughes K."/>
            <person name="Justo A."/>
            <person name="Karasinski D."/>
            <person name="Kautmanova I."/>
            <person name="Kiss B."/>
            <person name="Kocsube S."/>
            <person name="Kotiranta H."/>
            <person name="LaButti K.M."/>
            <person name="Lechner B.E."/>
            <person name="Liimatainen K."/>
            <person name="Lipzen A."/>
            <person name="Lukacs Z."/>
            <person name="Mihaltcheva S."/>
            <person name="Morgado L.N."/>
            <person name="Niskanen T."/>
            <person name="Noordeloos M.E."/>
            <person name="Ohm R.A."/>
            <person name="Ortiz-Santana B."/>
            <person name="Ovrebo C."/>
            <person name="Racz N."/>
            <person name="Riley R."/>
            <person name="Savchenko A."/>
            <person name="Shiryaev A."/>
            <person name="Soop K."/>
            <person name="Spirin V."/>
            <person name="Szebenyi C."/>
            <person name="Tomsovsky M."/>
            <person name="Tulloss R.E."/>
            <person name="Uehling J."/>
            <person name="Grigoriev I.V."/>
            <person name="Vagvolgyi C."/>
            <person name="Papp T."/>
            <person name="Martin F.M."/>
            <person name="Miettinen O."/>
            <person name="Hibbett D.S."/>
            <person name="Nagy L.G."/>
        </authorList>
    </citation>
    <scope>NUCLEOTIDE SEQUENCE [LARGE SCALE GENOMIC DNA]</scope>
    <source>
        <strain evidence="2 3">FP101781</strain>
    </source>
</reference>
<dbReference type="EMBL" id="QPFP01000015">
    <property type="protein sequence ID" value="TEB32468.1"/>
    <property type="molecule type" value="Genomic_DNA"/>
</dbReference>
<accession>A0A4Y7TEV2</accession>
<dbReference type="Gene3D" id="3.80.10.10">
    <property type="entry name" value="Ribonuclease Inhibitor"/>
    <property type="match status" value="1"/>
</dbReference>
<dbReference type="Proteomes" id="UP000298030">
    <property type="component" value="Unassembled WGS sequence"/>
</dbReference>
<evidence type="ECO:0000313" key="1">
    <source>
        <dbReference type="EMBL" id="TEB16531.1"/>
    </source>
</evidence>
<organism evidence="2 3">
    <name type="scientific">Coprinellus micaceus</name>
    <name type="common">Glistening ink-cap mushroom</name>
    <name type="synonym">Coprinus micaceus</name>
    <dbReference type="NCBI Taxonomy" id="71717"/>
    <lineage>
        <taxon>Eukaryota</taxon>
        <taxon>Fungi</taxon>
        <taxon>Dikarya</taxon>
        <taxon>Basidiomycota</taxon>
        <taxon>Agaricomycotina</taxon>
        <taxon>Agaricomycetes</taxon>
        <taxon>Agaricomycetidae</taxon>
        <taxon>Agaricales</taxon>
        <taxon>Agaricineae</taxon>
        <taxon>Psathyrellaceae</taxon>
        <taxon>Coprinellus</taxon>
    </lineage>
</organism>
<sequence length="131" mass="14563">MVEEKQDMAFVEETDISCLFAFTELKLLTFSVNGRPRVTPQDVTKIVENWPRLQYLDLCGTPPLGQTPYIDHTHPSRILHGCPLLQHLGLPLGQSGCPTVLSPSSRTYALVASPSVQSPEWLRSSDKTSQN</sequence>
<name>A0A4Y7TEV2_COPMI</name>
<gene>
    <name evidence="2" type="ORF">FA13DRAFT_257255</name>
    <name evidence="1" type="ORF">FA13DRAFT_798784</name>
</gene>
<evidence type="ECO:0000313" key="3">
    <source>
        <dbReference type="Proteomes" id="UP000298030"/>
    </source>
</evidence>
<proteinExistence type="predicted"/>
<evidence type="ECO:0000313" key="2">
    <source>
        <dbReference type="EMBL" id="TEB32468.1"/>
    </source>
</evidence>
<dbReference type="EMBL" id="QPFP01000326">
    <property type="protein sequence ID" value="TEB16531.1"/>
    <property type="molecule type" value="Genomic_DNA"/>
</dbReference>